<sequence length="159" mass="17545">MGGQAAPVLIERALLLGRGEKSPDAGRIERVVSFQRRGHRVLLVAPKPTSWRPTRRSVDHDLALQQQLHQLFSRAGAELDGVLYLGTGLFSRKDRQKNEFEQTARRYGRNVGEMVLIGSDQALIEAADRGGLQLRVIGSTPITNIPTFEDFKTALANAS</sequence>
<dbReference type="AlphaFoldDB" id="A0A3E1K8E3"/>
<comment type="caution">
    <text evidence="1">The sequence shown here is derived from an EMBL/GenBank/DDBJ whole genome shotgun (WGS) entry which is preliminary data.</text>
</comment>
<accession>A0A3E1K8E3</accession>
<keyword evidence="2" id="KW-1185">Reference proteome</keyword>
<protein>
    <submittedName>
        <fullName evidence="1">Uncharacterized protein</fullName>
    </submittedName>
</protein>
<dbReference type="OrthoDB" id="5801640at2"/>
<dbReference type="RefSeq" id="WP_116650704.1">
    <property type="nucleotide sequence ID" value="NZ_QUZK01000036.1"/>
</dbReference>
<evidence type="ECO:0000313" key="2">
    <source>
        <dbReference type="Proteomes" id="UP000260351"/>
    </source>
</evidence>
<name>A0A3E1K8E3_9GAMM</name>
<reference evidence="1 2" key="1">
    <citation type="submission" date="2018-08" db="EMBL/GenBank/DDBJ databases">
        <title>Wenzhouxiangella salilacus sp. nov., a novel bacterium isolated from a saline lake in Xinjiang Province, China.</title>
        <authorList>
            <person name="Han S."/>
        </authorList>
    </citation>
    <scope>NUCLEOTIDE SEQUENCE [LARGE SCALE GENOMIC DNA]</scope>
    <source>
        <strain evidence="1 2">XDB06</strain>
    </source>
</reference>
<gene>
    <name evidence="1" type="ORF">DZC52_08465</name>
</gene>
<dbReference type="EMBL" id="QUZK01000036">
    <property type="protein sequence ID" value="RFF30337.1"/>
    <property type="molecule type" value="Genomic_DNA"/>
</dbReference>
<proteinExistence type="predicted"/>
<organism evidence="1 2">
    <name type="scientific">Wenzhouxiangella sediminis</name>
    <dbReference type="NCBI Taxonomy" id="1792836"/>
    <lineage>
        <taxon>Bacteria</taxon>
        <taxon>Pseudomonadati</taxon>
        <taxon>Pseudomonadota</taxon>
        <taxon>Gammaproteobacteria</taxon>
        <taxon>Chromatiales</taxon>
        <taxon>Wenzhouxiangellaceae</taxon>
        <taxon>Wenzhouxiangella</taxon>
    </lineage>
</organism>
<evidence type="ECO:0000313" key="1">
    <source>
        <dbReference type="EMBL" id="RFF30337.1"/>
    </source>
</evidence>
<dbReference type="Proteomes" id="UP000260351">
    <property type="component" value="Unassembled WGS sequence"/>
</dbReference>